<dbReference type="RefSeq" id="WP_186981796.1">
    <property type="nucleotide sequence ID" value="NZ_JACOQH010000002.1"/>
</dbReference>
<proteinExistence type="predicted"/>
<evidence type="ECO:0008006" key="3">
    <source>
        <dbReference type="Google" id="ProtNLM"/>
    </source>
</evidence>
<accession>A0ABR7I8S7</accession>
<keyword evidence="2" id="KW-1185">Reference proteome</keyword>
<dbReference type="Proteomes" id="UP000621540">
    <property type="component" value="Unassembled WGS sequence"/>
</dbReference>
<reference evidence="1 2" key="1">
    <citation type="submission" date="2020-08" db="EMBL/GenBank/DDBJ databases">
        <title>Genome public.</title>
        <authorList>
            <person name="Liu C."/>
            <person name="Sun Q."/>
        </authorList>
    </citation>
    <scope>NUCLEOTIDE SEQUENCE [LARGE SCALE GENOMIC DNA]</scope>
    <source>
        <strain evidence="1 2">BX0805</strain>
    </source>
</reference>
<sequence length="301" mass="34380">MTYDTFKEQILAGMKARIPLASLSIQSVVKNNNVQLDGLTIMEGGTNLSPTIYLNYFYETYQNGVEFSSILDTILHTYQSNKPRGKIDTSFFTNYANVRPHIAYKLIHYERNRHLLADLPHFRYLDLAIVFYCLVSSSPSGSATILIRKDHLRFWNISPTQLFDAAKENTPRLLSYDLRNMNDLMEELLAPAHSTLSDPDIKKEDAAICPMYVLTNQNKLNGASCILYEHLLEHFADRLCCDLYILPSSIHEVILIPATSDTSYQELSQMVQEVNDTQVSPEEILSDHVYYFSRSSGSIRM</sequence>
<protein>
    <recommendedName>
        <fullName evidence="3">FRG domain-containing protein</fullName>
    </recommendedName>
</protein>
<comment type="caution">
    <text evidence="1">The sequence shown here is derived from an EMBL/GenBank/DDBJ whole genome shotgun (WGS) entry which is preliminary data.</text>
</comment>
<name>A0ABR7I8S7_9FIRM</name>
<evidence type="ECO:0000313" key="1">
    <source>
        <dbReference type="EMBL" id="MBC5753341.1"/>
    </source>
</evidence>
<gene>
    <name evidence="1" type="ORF">H8Z76_04725</name>
</gene>
<organism evidence="1 2">
    <name type="scientific">Roseburia yibonii</name>
    <dbReference type="NCBI Taxonomy" id="2763063"/>
    <lineage>
        <taxon>Bacteria</taxon>
        <taxon>Bacillati</taxon>
        <taxon>Bacillota</taxon>
        <taxon>Clostridia</taxon>
        <taxon>Lachnospirales</taxon>
        <taxon>Lachnospiraceae</taxon>
        <taxon>Roseburia</taxon>
    </lineage>
</organism>
<evidence type="ECO:0000313" key="2">
    <source>
        <dbReference type="Proteomes" id="UP000621540"/>
    </source>
</evidence>
<dbReference type="EMBL" id="JACOQH010000002">
    <property type="protein sequence ID" value="MBC5753341.1"/>
    <property type="molecule type" value="Genomic_DNA"/>
</dbReference>
<dbReference type="Pfam" id="PF18941">
    <property type="entry name" value="DUF5688"/>
    <property type="match status" value="1"/>
</dbReference>
<dbReference type="InterPro" id="IPR043743">
    <property type="entry name" value="DUF5688"/>
</dbReference>